<organism evidence="1 2">
    <name type="scientific">Zalaria obscura</name>
    <dbReference type="NCBI Taxonomy" id="2024903"/>
    <lineage>
        <taxon>Eukaryota</taxon>
        <taxon>Fungi</taxon>
        <taxon>Dikarya</taxon>
        <taxon>Ascomycota</taxon>
        <taxon>Pezizomycotina</taxon>
        <taxon>Dothideomycetes</taxon>
        <taxon>Dothideomycetidae</taxon>
        <taxon>Dothideales</taxon>
        <taxon>Zalariaceae</taxon>
        <taxon>Zalaria</taxon>
    </lineage>
</organism>
<proteinExistence type="predicted"/>
<reference evidence="1" key="1">
    <citation type="submission" date="2024-02" db="EMBL/GenBank/DDBJ databases">
        <title>Metagenome Assembled Genome of Zalaria obscura JY119.</title>
        <authorList>
            <person name="Vighnesh L."/>
            <person name="Jagadeeshwari U."/>
            <person name="Venkata Ramana C."/>
            <person name="Sasikala C."/>
        </authorList>
    </citation>
    <scope>NUCLEOTIDE SEQUENCE</scope>
    <source>
        <strain evidence="1">JY119</strain>
    </source>
</reference>
<keyword evidence="2" id="KW-1185">Reference proteome</keyword>
<evidence type="ECO:0000313" key="1">
    <source>
        <dbReference type="EMBL" id="KAK8204387.1"/>
    </source>
</evidence>
<dbReference type="EMBL" id="JAMKPW020000027">
    <property type="protein sequence ID" value="KAK8204387.1"/>
    <property type="molecule type" value="Genomic_DNA"/>
</dbReference>
<dbReference type="Proteomes" id="UP001320706">
    <property type="component" value="Unassembled WGS sequence"/>
</dbReference>
<accession>A0ACC3S9S7</accession>
<evidence type="ECO:0000313" key="2">
    <source>
        <dbReference type="Proteomes" id="UP001320706"/>
    </source>
</evidence>
<sequence>MVRVGTPPQDFRSFPSTAGQETLVPILGGCTADEPSNCGQLRGIMPFHGKQGSGFNTNESSSWQGIGFYTTNLEDQLGIFVRASYGHDTVGLQVENSGGLTQSSQIIGGIEGLLPWSLRTLPYIWLPQDSCDAFAAAFGLQYDNTTELYTVNNTIHETLVSQNPQLTFVLGTDPYSGATLALVLPYAAFDLQASYPIYPNATRYFPIRQAANEAQYTIGRTFLQEAYITVDYGRSNFTVCQATFSDPMPDEQLVAILPPGYNTSTSNSTAPHHSSSSIGSGAIAGIVVGAVVALTLLVAGFLYLRRRRNRSHPGPSENPDVDVAIHVDEEKAIVGEELDSSDVNELPPGMPPEVEGDAALWSTHGANAKAELDSGQRTWAEAEGSPGFVHELEGSDPLARRAAER</sequence>
<name>A0ACC3S9S7_9PEZI</name>
<gene>
    <name evidence="1" type="ORF">M8818_005116</name>
</gene>
<protein>
    <submittedName>
        <fullName evidence="1">Uncharacterized protein</fullName>
    </submittedName>
</protein>
<comment type="caution">
    <text evidence="1">The sequence shown here is derived from an EMBL/GenBank/DDBJ whole genome shotgun (WGS) entry which is preliminary data.</text>
</comment>